<evidence type="ECO:0000256" key="1">
    <source>
        <dbReference type="ARBA" id="ARBA00004141"/>
    </source>
</evidence>
<keyword evidence="7" id="KW-0915">Sodium</keyword>
<proteinExistence type="inferred from homology"/>
<keyword evidence="13" id="KW-0732">Signal</keyword>
<keyword evidence="4 12" id="KW-0894">Sodium channel</keyword>
<keyword evidence="11 12" id="KW-0407">Ion channel</keyword>
<organism evidence="14 15">
    <name type="scientific">Leptidea sinapis</name>
    <dbReference type="NCBI Taxonomy" id="189913"/>
    <lineage>
        <taxon>Eukaryota</taxon>
        <taxon>Metazoa</taxon>
        <taxon>Ecdysozoa</taxon>
        <taxon>Arthropoda</taxon>
        <taxon>Hexapoda</taxon>
        <taxon>Insecta</taxon>
        <taxon>Pterygota</taxon>
        <taxon>Neoptera</taxon>
        <taxon>Endopterygota</taxon>
        <taxon>Lepidoptera</taxon>
        <taxon>Glossata</taxon>
        <taxon>Ditrysia</taxon>
        <taxon>Papilionoidea</taxon>
        <taxon>Pieridae</taxon>
        <taxon>Dismorphiinae</taxon>
        <taxon>Leptidea</taxon>
    </lineage>
</organism>
<evidence type="ECO:0000256" key="5">
    <source>
        <dbReference type="ARBA" id="ARBA00022692"/>
    </source>
</evidence>
<dbReference type="Pfam" id="PF00858">
    <property type="entry name" value="ASC"/>
    <property type="match status" value="1"/>
</dbReference>
<dbReference type="GO" id="GO:0016020">
    <property type="term" value="C:membrane"/>
    <property type="evidence" value="ECO:0007669"/>
    <property type="project" value="UniProtKB-SubCell"/>
</dbReference>
<dbReference type="GO" id="GO:0005272">
    <property type="term" value="F:sodium channel activity"/>
    <property type="evidence" value="ECO:0007669"/>
    <property type="project" value="UniProtKB-KW"/>
</dbReference>
<sequence length="120" mass="13870">MLWTSITAAAFWGAMDVSLGQWQRYNDNPTVVTLEKDFRSWKFSLPAVTTCDTNKVAPNKLAKAIATRWNITQSDAKYDYYSRFIHTVANSDIFHLEQYTEFRDDASLNVDLFQLAVEVY</sequence>
<evidence type="ECO:0000256" key="9">
    <source>
        <dbReference type="ARBA" id="ARBA00023136"/>
    </source>
</evidence>
<evidence type="ECO:0000256" key="8">
    <source>
        <dbReference type="ARBA" id="ARBA00023065"/>
    </source>
</evidence>
<evidence type="ECO:0000256" key="13">
    <source>
        <dbReference type="SAM" id="SignalP"/>
    </source>
</evidence>
<keyword evidence="6" id="KW-1133">Transmembrane helix</keyword>
<evidence type="ECO:0000256" key="3">
    <source>
        <dbReference type="ARBA" id="ARBA00022448"/>
    </source>
</evidence>
<keyword evidence="8 12" id="KW-0406">Ion transport</keyword>
<evidence type="ECO:0000313" key="14">
    <source>
        <dbReference type="EMBL" id="VVC99306.1"/>
    </source>
</evidence>
<feature type="chain" id="PRO_5023044997" evidence="13">
    <location>
        <begin position="21"/>
        <end position="120"/>
    </location>
</feature>
<evidence type="ECO:0000256" key="7">
    <source>
        <dbReference type="ARBA" id="ARBA00023053"/>
    </source>
</evidence>
<reference evidence="14 15" key="1">
    <citation type="submission" date="2017-07" db="EMBL/GenBank/DDBJ databases">
        <authorList>
            <person name="Talla V."/>
            <person name="Backstrom N."/>
        </authorList>
    </citation>
    <scope>NUCLEOTIDE SEQUENCE [LARGE SCALE GENOMIC DNA]</scope>
</reference>
<feature type="non-terminal residue" evidence="14">
    <location>
        <position position="120"/>
    </location>
</feature>
<keyword evidence="15" id="KW-1185">Reference proteome</keyword>
<dbReference type="AlphaFoldDB" id="A0A5E4QQY8"/>
<evidence type="ECO:0000256" key="4">
    <source>
        <dbReference type="ARBA" id="ARBA00022461"/>
    </source>
</evidence>
<keyword evidence="5 12" id="KW-0812">Transmembrane</keyword>
<keyword evidence="9" id="KW-0472">Membrane</keyword>
<keyword evidence="3 12" id="KW-0813">Transport</keyword>
<evidence type="ECO:0000256" key="2">
    <source>
        <dbReference type="ARBA" id="ARBA00007193"/>
    </source>
</evidence>
<evidence type="ECO:0000256" key="12">
    <source>
        <dbReference type="RuleBase" id="RU000679"/>
    </source>
</evidence>
<evidence type="ECO:0000313" key="15">
    <source>
        <dbReference type="Proteomes" id="UP000324832"/>
    </source>
</evidence>
<dbReference type="InterPro" id="IPR001873">
    <property type="entry name" value="ENaC"/>
</dbReference>
<comment type="similarity">
    <text evidence="2 12">Belongs to the amiloride-sensitive sodium channel (TC 1.A.6) family.</text>
</comment>
<dbReference type="Proteomes" id="UP000324832">
    <property type="component" value="Unassembled WGS sequence"/>
</dbReference>
<feature type="signal peptide" evidence="13">
    <location>
        <begin position="1"/>
        <end position="20"/>
    </location>
</feature>
<evidence type="ECO:0000256" key="11">
    <source>
        <dbReference type="ARBA" id="ARBA00023303"/>
    </source>
</evidence>
<comment type="subcellular location">
    <subcellularLocation>
        <location evidence="1">Membrane</location>
        <topology evidence="1">Multi-pass membrane protein</topology>
    </subcellularLocation>
</comment>
<dbReference type="EMBL" id="FZQP02004056">
    <property type="protein sequence ID" value="VVC99306.1"/>
    <property type="molecule type" value="Genomic_DNA"/>
</dbReference>
<gene>
    <name evidence="14" type="ORF">LSINAPIS_LOCUS10202</name>
</gene>
<name>A0A5E4QQY8_9NEOP</name>
<accession>A0A5E4QQY8</accession>
<evidence type="ECO:0000256" key="6">
    <source>
        <dbReference type="ARBA" id="ARBA00022989"/>
    </source>
</evidence>
<protein>
    <submittedName>
        <fullName evidence="14">Uncharacterized protein</fullName>
    </submittedName>
</protein>
<keyword evidence="10 12" id="KW-0739">Sodium transport</keyword>
<evidence type="ECO:0000256" key="10">
    <source>
        <dbReference type="ARBA" id="ARBA00023201"/>
    </source>
</evidence>